<dbReference type="Gene3D" id="3.40.50.300">
    <property type="entry name" value="P-loop containing nucleotide triphosphate hydrolases"/>
    <property type="match status" value="1"/>
</dbReference>
<evidence type="ECO:0000256" key="2">
    <source>
        <dbReference type="PROSITE-ProRule" id="PRU00023"/>
    </source>
</evidence>
<dbReference type="Pfam" id="PF12796">
    <property type="entry name" value="Ank_2"/>
    <property type="match status" value="3"/>
</dbReference>
<feature type="region of interest" description="Disordered" evidence="3">
    <location>
        <begin position="827"/>
        <end position="851"/>
    </location>
</feature>
<evidence type="ECO:0000313" key="6">
    <source>
        <dbReference type="Proteomes" id="UP000472727"/>
    </source>
</evidence>
<dbReference type="SUPFAM" id="SSF48403">
    <property type="entry name" value="Ankyrin repeat"/>
    <property type="match status" value="2"/>
</dbReference>
<dbReference type="Pfam" id="PF00023">
    <property type="entry name" value="Ank"/>
    <property type="match status" value="1"/>
</dbReference>
<dbReference type="Gene3D" id="1.25.40.20">
    <property type="entry name" value="Ankyrin repeat-containing domain"/>
    <property type="match status" value="4"/>
</dbReference>
<dbReference type="PRINTS" id="PR01415">
    <property type="entry name" value="ANKYRIN"/>
</dbReference>
<dbReference type="Pfam" id="PF22939">
    <property type="entry name" value="WHD_GPIID"/>
    <property type="match status" value="1"/>
</dbReference>
<dbReference type="AlphaFoldDB" id="A0A7C8UXD5"/>
<dbReference type="PROSITE" id="PS50297">
    <property type="entry name" value="ANK_REP_REGION"/>
    <property type="match status" value="4"/>
</dbReference>
<feature type="repeat" description="ANK" evidence="2">
    <location>
        <begin position="645"/>
        <end position="677"/>
    </location>
</feature>
<dbReference type="InterPro" id="IPR027417">
    <property type="entry name" value="P-loop_NTPase"/>
</dbReference>
<organism evidence="5 6">
    <name type="scientific">Orbilia oligospora</name>
    <name type="common">Nematode-trapping fungus</name>
    <name type="synonym">Arthrobotrys oligospora</name>
    <dbReference type="NCBI Taxonomy" id="2813651"/>
    <lineage>
        <taxon>Eukaryota</taxon>
        <taxon>Fungi</taxon>
        <taxon>Dikarya</taxon>
        <taxon>Ascomycota</taxon>
        <taxon>Pezizomycotina</taxon>
        <taxon>Orbiliomycetes</taxon>
        <taxon>Orbiliales</taxon>
        <taxon>Orbiliaceae</taxon>
        <taxon>Orbilia</taxon>
    </lineage>
</organism>
<dbReference type="InterPro" id="IPR054471">
    <property type="entry name" value="GPIID_WHD"/>
</dbReference>
<evidence type="ECO:0000259" key="4">
    <source>
        <dbReference type="PROSITE" id="PS50837"/>
    </source>
</evidence>
<dbReference type="SUPFAM" id="SSF52540">
    <property type="entry name" value="P-loop containing nucleoside triphosphate hydrolases"/>
    <property type="match status" value="1"/>
</dbReference>
<dbReference type="InterPro" id="IPR002110">
    <property type="entry name" value="Ankyrin_rpt"/>
</dbReference>
<keyword evidence="1" id="KW-0677">Repeat</keyword>
<protein>
    <recommendedName>
        <fullName evidence="4">NACHT domain-containing protein</fullName>
    </recommendedName>
</protein>
<dbReference type="Pfam" id="PF24883">
    <property type="entry name" value="NPHP3_N"/>
    <property type="match status" value="1"/>
</dbReference>
<gene>
    <name evidence="5" type="ORF">TWF106_003283</name>
</gene>
<feature type="repeat" description="ANK" evidence="2">
    <location>
        <begin position="892"/>
        <end position="924"/>
    </location>
</feature>
<comment type="caution">
    <text evidence="5">The sequence shown here is derived from an EMBL/GenBank/DDBJ whole genome shotgun (WGS) entry which is preliminary data.</text>
</comment>
<dbReference type="InterPro" id="IPR036770">
    <property type="entry name" value="Ankyrin_rpt-contain_sf"/>
</dbReference>
<dbReference type="PROSITE" id="PS50088">
    <property type="entry name" value="ANK_REPEAT"/>
    <property type="match status" value="4"/>
</dbReference>
<dbReference type="InterPro" id="IPR007111">
    <property type="entry name" value="NACHT_NTPase"/>
</dbReference>
<feature type="domain" description="NACHT" evidence="4">
    <location>
        <begin position="85"/>
        <end position="230"/>
    </location>
</feature>
<feature type="repeat" description="ANK" evidence="2">
    <location>
        <begin position="964"/>
        <end position="997"/>
    </location>
</feature>
<dbReference type="PROSITE" id="PS50837">
    <property type="entry name" value="NACHT"/>
    <property type="match status" value="1"/>
</dbReference>
<accession>A0A7C8UXD5</accession>
<evidence type="ECO:0000256" key="1">
    <source>
        <dbReference type="ARBA" id="ARBA00022737"/>
    </source>
</evidence>
<proteinExistence type="predicted"/>
<keyword evidence="2" id="KW-0040">ANK repeat</keyword>
<evidence type="ECO:0000256" key="3">
    <source>
        <dbReference type="SAM" id="MobiDB-lite"/>
    </source>
</evidence>
<evidence type="ECO:0000313" key="5">
    <source>
        <dbReference type="EMBL" id="KAF3224838.1"/>
    </source>
</evidence>
<sequence>MGELVWISGISIIINLSTRSIHIANDQYPTGKLKAKEREILRILDKSPYQDRKDRNPDRINGTCEWFVGHELFKDWHENKSSASRTLWVSVDPGCGKSVLAKYLVDSILPTTESRTTCYFFFKDEFEDQRSVTIALCCILRQIFIQRRILLSDTILEQFEIAEGLTSSFSGLWNVLLSATAGEDASQIICILDAIDECEDQGRSQLADALRKLYSTDRNLNLKFLLTSRPYGEIRRDFQPFETPGFPTGPQLPSFAPRTCGSPTRLPVIHLSGESDVEMTKISLEIDTFIKVRVQDIGTRLKLRREEQDLLLQRLLHVPNRTYLWTHLILNLVESDINIDKTGIIKATSHLPKTVNDAYEKIISKSHDFEETKRLLHIVVVAARPLTLMEMSLALALKSNQRSYKDLELKSEDRFRVCVRDLCGLFVTIVNSRIYLLHQTAKEFLIQNDLTDLPKRIPRELKWKHSIRLLDSHRVLARLCIRHLLFAEFENNPLDKNAISQYTEDHPFLDYSAKNWATHVLESQMEANNTTSRSILRLCDASSKSCLTWLRIYWTCQNIDFSEQNFTSLMIASYFGLIAAMKYFLESGAPGLNSRDSTHGRSALSWAAGNGHKAAVEVLTNINWPRWGMGILYREKLQIDSVDRYGRTPLVYAVWNRNLAVIGLLLNSGARVDLEDKVGGTPLSYAICSENDSAVRLILKNGTKIAVGPKEGIIRSLLFSSTKKGDKDVVKLLLETGVADPDLEDTDGRTPLSWAVEGRKLLLKNGAQPDLSGGNGLTPLWRALERGNTVMVQLLLAAGGKTGSLYNPTPLSRATQKEDHKIVEPLLKDGRQPGLAEENKSPPALEKSETPLRSSIARIDIWEDSLNGRLNETSLGTYLGAGEDINRRFTARGYTPLMGAIIKGHLKLVKVLLENGADVNLRTGDSNNATALWLATSTPNINSVLIITELLHKRPDLNAICGRFGNTPLMQATLQTKNVRIVSKLVDEGADVDIKNYEGKTAKDFAYTNTRLLFALLPAEGRQLWRDAAAAHMEMLRPWMNKAKFSGAHTDA</sequence>
<dbReference type="EMBL" id="WIWS01000017">
    <property type="protein sequence ID" value="KAF3224838.1"/>
    <property type="molecule type" value="Genomic_DNA"/>
</dbReference>
<reference evidence="5 6" key="1">
    <citation type="submission" date="2019-06" db="EMBL/GenBank/DDBJ databases">
        <authorList>
            <person name="Palmer J.M."/>
        </authorList>
    </citation>
    <scope>NUCLEOTIDE SEQUENCE [LARGE SCALE GENOMIC DNA]</scope>
    <source>
        <strain evidence="5 6">TWF106</strain>
    </source>
</reference>
<dbReference type="InterPro" id="IPR056884">
    <property type="entry name" value="NPHP3-like_N"/>
</dbReference>
<dbReference type="Proteomes" id="UP000472727">
    <property type="component" value="Unassembled WGS sequence"/>
</dbReference>
<feature type="repeat" description="ANK" evidence="2">
    <location>
        <begin position="775"/>
        <end position="807"/>
    </location>
</feature>
<dbReference type="SMART" id="SM00248">
    <property type="entry name" value="ANK"/>
    <property type="match status" value="11"/>
</dbReference>
<dbReference type="PANTHER" id="PTHR10039">
    <property type="entry name" value="AMELOGENIN"/>
    <property type="match status" value="1"/>
</dbReference>
<name>A0A7C8UXD5_ORBOL</name>